<dbReference type="InterPro" id="IPR036691">
    <property type="entry name" value="Endo/exonu/phosph_ase_sf"/>
</dbReference>
<dbReference type="SUPFAM" id="SSF56219">
    <property type="entry name" value="DNase I-like"/>
    <property type="match status" value="1"/>
</dbReference>
<gene>
    <name evidence="2" type="ORF">TKK_017244</name>
</gene>
<keyword evidence="3" id="KW-1185">Reference proteome</keyword>
<evidence type="ECO:0000259" key="1">
    <source>
        <dbReference type="Pfam" id="PF14529"/>
    </source>
</evidence>
<accession>A0ABD2W2I1</accession>
<reference evidence="2 3" key="1">
    <citation type="journal article" date="2024" name="bioRxiv">
        <title>A reference genome for Trichogramma kaykai: A tiny desert-dwelling parasitoid wasp with competing sex-ratio distorters.</title>
        <authorList>
            <person name="Culotta J."/>
            <person name="Lindsey A.R."/>
        </authorList>
    </citation>
    <scope>NUCLEOTIDE SEQUENCE [LARGE SCALE GENOMIC DNA]</scope>
    <source>
        <strain evidence="2 3">KSX58</strain>
    </source>
</reference>
<sequence length="264" mass="30730">MEWTNLVAEASDYSSYILLGDLNAHHYLWGSAKNCINGEIIAKSLDPELLFLLNDGSPTHATITQDSCTFSHIDLTFVSPNLGLLSQWTVLDDIWQSDHYPIEIRLDINPSSPPKLEYRYNMKKIDWSTCMEELNSSKSTFTSLKFLYANVLSRYDQFIEVIRSAIEKSLPIRKNNESSSSNDKTQAYQRNCVWWNEDCSRAIRRRKAKLKSLKFIYDLQLFIEYKKLCAEAKWALQNAKRNSFQNYCSTVNRFTNISDTWKKN</sequence>
<dbReference type="PANTHER" id="PTHR33273">
    <property type="entry name" value="DOMAIN-CONTAINING PROTEIN, PUTATIVE-RELATED"/>
    <property type="match status" value="1"/>
</dbReference>
<dbReference type="Gene3D" id="3.60.10.10">
    <property type="entry name" value="Endonuclease/exonuclease/phosphatase"/>
    <property type="match status" value="1"/>
</dbReference>
<dbReference type="Pfam" id="PF14529">
    <property type="entry name" value="Exo_endo_phos_2"/>
    <property type="match status" value="1"/>
</dbReference>
<dbReference type="InterPro" id="IPR005135">
    <property type="entry name" value="Endo/exonuclease/phosphatase"/>
</dbReference>
<dbReference type="Proteomes" id="UP001627154">
    <property type="component" value="Unassembled WGS sequence"/>
</dbReference>
<dbReference type="EMBL" id="JBJJXI010000137">
    <property type="protein sequence ID" value="KAL3387275.1"/>
    <property type="molecule type" value="Genomic_DNA"/>
</dbReference>
<dbReference type="AlphaFoldDB" id="A0ABD2W2I1"/>
<feature type="domain" description="Endonuclease/exonuclease/phosphatase" evidence="1">
    <location>
        <begin position="11"/>
        <end position="102"/>
    </location>
</feature>
<organism evidence="2 3">
    <name type="scientific">Trichogramma kaykai</name>
    <dbReference type="NCBI Taxonomy" id="54128"/>
    <lineage>
        <taxon>Eukaryota</taxon>
        <taxon>Metazoa</taxon>
        <taxon>Ecdysozoa</taxon>
        <taxon>Arthropoda</taxon>
        <taxon>Hexapoda</taxon>
        <taxon>Insecta</taxon>
        <taxon>Pterygota</taxon>
        <taxon>Neoptera</taxon>
        <taxon>Endopterygota</taxon>
        <taxon>Hymenoptera</taxon>
        <taxon>Apocrita</taxon>
        <taxon>Proctotrupomorpha</taxon>
        <taxon>Chalcidoidea</taxon>
        <taxon>Trichogrammatidae</taxon>
        <taxon>Trichogramma</taxon>
    </lineage>
</organism>
<evidence type="ECO:0000313" key="3">
    <source>
        <dbReference type="Proteomes" id="UP001627154"/>
    </source>
</evidence>
<proteinExistence type="predicted"/>
<evidence type="ECO:0000313" key="2">
    <source>
        <dbReference type="EMBL" id="KAL3387275.1"/>
    </source>
</evidence>
<name>A0ABD2W2I1_9HYME</name>
<protein>
    <recommendedName>
        <fullName evidence="1">Endonuclease/exonuclease/phosphatase domain-containing protein</fullName>
    </recommendedName>
</protein>
<dbReference type="PANTHER" id="PTHR33273:SF4">
    <property type="entry name" value="ENDONUCLEASE_EXONUCLEASE_PHOSPHATASE DOMAIN-CONTAINING PROTEIN"/>
    <property type="match status" value="1"/>
</dbReference>
<comment type="caution">
    <text evidence="2">The sequence shown here is derived from an EMBL/GenBank/DDBJ whole genome shotgun (WGS) entry which is preliminary data.</text>
</comment>